<evidence type="ECO:0000313" key="1">
    <source>
        <dbReference type="EMBL" id="MBX65148.1"/>
    </source>
</evidence>
<protein>
    <submittedName>
        <fullName evidence="1">Uncharacterized protein</fullName>
    </submittedName>
</protein>
<sequence>MHLQVKISNYQLLRIKHDLEYPKSSIDLFIFSFSKPHCYLIRTWSKYMIIQSSEHTKPT</sequence>
<name>A0A2P2QDT1_RHIMU</name>
<proteinExistence type="predicted"/>
<reference evidence="1" key="1">
    <citation type="submission" date="2018-02" db="EMBL/GenBank/DDBJ databases">
        <title>Rhizophora mucronata_Transcriptome.</title>
        <authorList>
            <person name="Meera S.P."/>
            <person name="Sreeshan A."/>
            <person name="Augustine A."/>
        </authorList>
    </citation>
    <scope>NUCLEOTIDE SEQUENCE</scope>
    <source>
        <tissue evidence="1">Leaf</tissue>
    </source>
</reference>
<dbReference type="EMBL" id="GGEC01084664">
    <property type="protein sequence ID" value="MBX65148.1"/>
    <property type="molecule type" value="Transcribed_RNA"/>
</dbReference>
<dbReference type="AlphaFoldDB" id="A0A2P2QDT1"/>
<organism evidence="1">
    <name type="scientific">Rhizophora mucronata</name>
    <name type="common">Asiatic mangrove</name>
    <dbReference type="NCBI Taxonomy" id="61149"/>
    <lineage>
        <taxon>Eukaryota</taxon>
        <taxon>Viridiplantae</taxon>
        <taxon>Streptophyta</taxon>
        <taxon>Embryophyta</taxon>
        <taxon>Tracheophyta</taxon>
        <taxon>Spermatophyta</taxon>
        <taxon>Magnoliopsida</taxon>
        <taxon>eudicotyledons</taxon>
        <taxon>Gunneridae</taxon>
        <taxon>Pentapetalae</taxon>
        <taxon>rosids</taxon>
        <taxon>fabids</taxon>
        <taxon>Malpighiales</taxon>
        <taxon>Rhizophoraceae</taxon>
        <taxon>Rhizophora</taxon>
    </lineage>
</organism>
<accession>A0A2P2QDT1</accession>